<dbReference type="InterPro" id="IPR006904">
    <property type="entry name" value="DUF716"/>
</dbReference>
<feature type="transmembrane region" description="Helical" evidence="6">
    <location>
        <begin position="93"/>
        <end position="113"/>
    </location>
</feature>
<keyword evidence="4 6" id="KW-1133">Transmembrane helix</keyword>
<comment type="similarity">
    <text evidence="2">Belongs to the TMEM45 family.</text>
</comment>
<evidence type="ECO:0000313" key="8">
    <source>
        <dbReference type="Proteomes" id="UP000233837"/>
    </source>
</evidence>
<evidence type="ECO:0000256" key="2">
    <source>
        <dbReference type="ARBA" id="ARBA00006948"/>
    </source>
</evidence>
<feature type="transmembrane region" description="Helical" evidence="6">
    <location>
        <begin position="52"/>
        <end position="73"/>
    </location>
</feature>
<dbReference type="AlphaFoldDB" id="A0A2I0VN77"/>
<dbReference type="GO" id="GO:0016020">
    <property type="term" value="C:membrane"/>
    <property type="evidence" value="ECO:0007669"/>
    <property type="project" value="UniProtKB-SubCell"/>
</dbReference>
<protein>
    <recommendedName>
        <fullName evidence="9">Transmembrane protein 45B</fullName>
    </recommendedName>
</protein>
<organism evidence="7 8">
    <name type="scientific">Dendrobium catenatum</name>
    <dbReference type="NCBI Taxonomy" id="906689"/>
    <lineage>
        <taxon>Eukaryota</taxon>
        <taxon>Viridiplantae</taxon>
        <taxon>Streptophyta</taxon>
        <taxon>Embryophyta</taxon>
        <taxon>Tracheophyta</taxon>
        <taxon>Spermatophyta</taxon>
        <taxon>Magnoliopsida</taxon>
        <taxon>Liliopsida</taxon>
        <taxon>Asparagales</taxon>
        <taxon>Orchidaceae</taxon>
        <taxon>Epidendroideae</taxon>
        <taxon>Malaxideae</taxon>
        <taxon>Dendrobiinae</taxon>
        <taxon>Dendrobium</taxon>
    </lineage>
</organism>
<sequence>MGSFKGHVLPGSLFLMVGAWHVWSAAVRYATDPSMFRVQVWSPMGEGRWRHLELYIVTIGAFIDMCIELLYSTHLQFFVGGEKILNPAHMNDFEHGGMLLMFFLYGTVALLSVKTSWLALPEGALCLLASAAFTAEYLLFYFHSTAHTGLEGYYHLILVILIGLCIASGIVGSLLPENLAVDFSSGVCITLQGLWFYQTAFTLYGPMMPRGCRLDDNDINCITRDSQVRGQFLANIQLFSLVFLVFVYVIGCYAVAVSRYGHPELKRLHEEDVGEGGDNGAGMVGR</sequence>
<evidence type="ECO:0000256" key="3">
    <source>
        <dbReference type="ARBA" id="ARBA00022692"/>
    </source>
</evidence>
<evidence type="ECO:0000313" key="7">
    <source>
        <dbReference type="EMBL" id="PKU64864.1"/>
    </source>
</evidence>
<reference evidence="7 8" key="1">
    <citation type="journal article" date="2016" name="Sci. Rep.">
        <title>The Dendrobium catenatum Lindl. genome sequence provides insights into polysaccharide synthase, floral development and adaptive evolution.</title>
        <authorList>
            <person name="Zhang G.Q."/>
            <person name="Xu Q."/>
            <person name="Bian C."/>
            <person name="Tsai W.C."/>
            <person name="Yeh C.M."/>
            <person name="Liu K.W."/>
            <person name="Yoshida K."/>
            <person name="Zhang L.S."/>
            <person name="Chang S.B."/>
            <person name="Chen F."/>
            <person name="Shi Y."/>
            <person name="Su Y.Y."/>
            <person name="Zhang Y.Q."/>
            <person name="Chen L.J."/>
            <person name="Yin Y."/>
            <person name="Lin M."/>
            <person name="Huang H."/>
            <person name="Deng H."/>
            <person name="Wang Z.W."/>
            <person name="Zhu S.L."/>
            <person name="Zhao X."/>
            <person name="Deng C."/>
            <person name="Niu S.C."/>
            <person name="Huang J."/>
            <person name="Wang M."/>
            <person name="Liu G.H."/>
            <person name="Yang H.J."/>
            <person name="Xiao X.J."/>
            <person name="Hsiao Y.Y."/>
            <person name="Wu W.L."/>
            <person name="Chen Y.Y."/>
            <person name="Mitsuda N."/>
            <person name="Ohme-Takagi M."/>
            <person name="Luo Y.B."/>
            <person name="Van de Peer Y."/>
            <person name="Liu Z.J."/>
        </authorList>
    </citation>
    <scope>NUCLEOTIDE SEQUENCE [LARGE SCALE GENOMIC DNA]</scope>
    <source>
        <tissue evidence="7">The whole plant</tissue>
    </source>
</reference>
<name>A0A2I0VN77_9ASPA</name>
<feature type="transmembrane region" description="Helical" evidence="6">
    <location>
        <begin position="125"/>
        <end position="142"/>
    </location>
</feature>
<accession>A0A2I0VN77</accession>
<evidence type="ECO:0000256" key="5">
    <source>
        <dbReference type="ARBA" id="ARBA00023136"/>
    </source>
</evidence>
<keyword evidence="8" id="KW-1185">Reference proteome</keyword>
<reference evidence="7 8" key="2">
    <citation type="journal article" date="2017" name="Nature">
        <title>The Apostasia genome and the evolution of orchids.</title>
        <authorList>
            <person name="Zhang G.Q."/>
            <person name="Liu K.W."/>
            <person name="Li Z."/>
            <person name="Lohaus R."/>
            <person name="Hsiao Y.Y."/>
            <person name="Niu S.C."/>
            <person name="Wang J.Y."/>
            <person name="Lin Y.C."/>
            <person name="Xu Q."/>
            <person name="Chen L.J."/>
            <person name="Yoshida K."/>
            <person name="Fujiwara S."/>
            <person name="Wang Z.W."/>
            <person name="Zhang Y.Q."/>
            <person name="Mitsuda N."/>
            <person name="Wang M."/>
            <person name="Liu G.H."/>
            <person name="Pecoraro L."/>
            <person name="Huang H.X."/>
            <person name="Xiao X.J."/>
            <person name="Lin M."/>
            <person name="Wu X.Y."/>
            <person name="Wu W.L."/>
            <person name="Chen Y.Y."/>
            <person name="Chang S.B."/>
            <person name="Sakamoto S."/>
            <person name="Ohme-Takagi M."/>
            <person name="Yagi M."/>
            <person name="Zeng S.J."/>
            <person name="Shen C.Y."/>
            <person name="Yeh C.M."/>
            <person name="Luo Y.B."/>
            <person name="Tsai W.C."/>
            <person name="Van de Peer Y."/>
            <person name="Liu Z.J."/>
        </authorList>
    </citation>
    <scope>NUCLEOTIDE SEQUENCE [LARGE SCALE GENOMIC DNA]</scope>
    <source>
        <tissue evidence="7">The whole plant</tissue>
    </source>
</reference>
<dbReference type="OrthoDB" id="551896at2759"/>
<evidence type="ECO:0000256" key="6">
    <source>
        <dbReference type="SAM" id="Phobius"/>
    </source>
</evidence>
<feature type="transmembrane region" description="Helical" evidence="6">
    <location>
        <begin position="236"/>
        <end position="257"/>
    </location>
</feature>
<proteinExistence type="inferred from homology"/>
<keyword evidence="3 6" id="KW-0812">Transmembrane</keyword>
<feature type="transmembrane region" description="Helical" evidence="6">
    <location>
        <begin position="179"/>
        <end position="197"/>
    </location>
</feature>
<evidence type="ECO:0000256" key="1">
    <source>
        <dbReference type="ARBA" id="ARBA00004141"/>
    </source>
</evidence>
<dbReference type="Proteomes" id="UP000233837">
    <property type="component" value="Unassembled WGS sequence"/>
</dbReference>
<dbReference type="Pfam" id="PF04819">
    <property type="entry name" value="DUF716"/>
    <property type="match status" value="1"/>
</dbReference>
<evidence type="ECO:0008006" key="9">
    <source>
        <dbReference type="Google" id="ProtNLM"/>
    </source>
</evidence>
<dbReference type="PANTHER" id="PTHR47119:SF1">
    <property type="entry name" value="PLANT VIRAL-RESPONSE FAMILY PROTEIN"/>
    <property type="match status" value="1"/>
</dbReference>
<dbReference type="EMBL" id="KZ503391">
    <property type="protein sequence ID" value="PKU64864.1"/>
    <property type="molecule type" value="Genomic_DNA"/>
</dbReference>
<evidence type="ECO:0000256" key="4">
    <source>
        <dbReference type="ARBA" id="ARBA00022989"/>
    </source>
</evidence>
<dbReference type="PANTHER" id="PTHR47119">
    <property type="entry name" value="PLANT VIRAL-RESPONSE FAMILY PROTEIN"/>
    <property type="match status" value="1"/>
</dbReference>
<comment type="subcellular location">
    <subcellularLocation>
        <location evidence="1">Membrane</location>
        <topology evidence="1">Multi-pass membrane protein</topology>
    </subcellularLocation>
</comment>
<feature type="transmembrane region" description="Helical" evidence="6">
    <location>
        <begin position="154"/>
        <end position="172"/>
    </location>
</feature>
<keyword evidence="5 6" id="KW-0472">Membrane</keyword>
<feature type="transmembrane region" description="Helical" evidence="6">
    <location>
        <begin position="12"/>
        <end position="31"/>
    </location>
</feature>
<gene>
    <name evidence="7" type="ORF">MA16_Dca019941</name>
</gene>